<dbReference type="SUPFAM" id="SSF103088">
    <property type="entry name" value="OmpA-like"/>
    <property type="match status" value="1"/>
</dbReference>
<dbReference type="Gene3D" id="2.60.40.1120">
    <property type="entry name" value="Carboxypeptidase-like, regulatory domain"/>
    <property type="match status" value="1"/>
</dbReference>
<evidence type="ECO:0000313" key="8">
    <source>
        <dbReference type="Proteomes" id="UP000256779"/>
    </source>
</evidence>
<comment type="subcellular location">
    <subcellularLocation>
        <location evidence="1">Cell outer membrane</location>
    </subcellularLocation>
</comment>
<dbReference type="Pfam" id="PF07676">
    <property type="entry name" value="PD40"/>
    <property type="match status" value="3"/>
</dbReference>
<gene>
    <name evidence="7" type="ORF">C7460_105148</name>
</gene>
<dbReference type="CDD" id="cd07185">
    <property type="entry name" value="OmpA_C-like"/>
    <property type="match status" value="1"/>
</dbReference>
<feature type="chain" id="PRO_5017553856" evidence="5">
    <location>
        <begin position="26"/>
        <end position="711"/>
    </location>
</feature>
<dbReference type="SUPFAM" id="SSF82171">
    <property type="entry name" value="DPP6 N-terminal domain-like"/>
    <property type="match status" value="1"/>
</dbReference>
<proteinExistence type="predicted"/>
<dbReference type="InterPro" id="IPR011659">
    <property type="entry name" value="WD40"/>
</dbReference>
<dbReference type="AlphaFoldDB" id="A0A3D9L4H4"/>
<organism evidence="7 8">
    <name type="scientific">Marinoscillum furvescens DSM 4134</name>
    <dbReference type="NCBI Taxonomy" id="1122208"/>
    <lineage>
        <taxon>Bacteria</taxon>
        <taxon>Pseudomonadati</taxon>
        <taxon>Bacteroidota</taxon>
        <taxon>Cytophagia</taxon>
        <taxon>Cytophagales</taxon>
        <taxon>Reichenbachiellaceae</taxon>
        <taxon>Marinoscillum</taxon>
    </lineage>
</organism>
<dbReference type="CDD" id="cd15482">
    <property type="entry name" value="Sialidase_non-viral"/>
    <property type="match status" value="1"/>
</dbReference>
<dbReference type="EMBL" id="QREG01000005">
    <property type="protein sequence ID" value="REE00525.1"/>
    <property type="molecule type" value="Genomic_DNA"/>
</dbReference>
<reference evidence="7 8" key="1">
    <citation type="submission" date="2018-07" db="EMBL/GenBank/DDBJ databases">
        <title>Genomic Encyclopedia of Type Strains, Phase IV (KMG-IV): sequencing the most valuable type-strain genomes for metagenomic binning, comparative biology and taxonomic classification.</title>
        <authorList>
            <person name="Goeker M."/>
        </authorList>
    </citation>
    <scope>NUCLEOTIDE SEQUENCE [LARGE SCALE GENOMIC DNA]</scope>
    <source>
        <strain evidence="7 8">DSM 4134</strain>
    </source>
</reference>
<dbReference type="RefSeq" id="WP_115867523.1">
    <property type="nucleotide sequence ID" value="NZ_QREG01000005.1"/>
</dbReference>
<evidence type="ECO:0000259" key="6">
    <source>
        <dbReference type="PROSITE" id="PS51123"/>
    </source>
</evidence>
<dbReference type="InterPro" id="IPR011042">
    <property type="entry name" value="6-blade_b-propeller_TolB-like"/>
</dbReference>
<name>A0A3D9L4H4_MARFU</name>
<dbReference type="PANTHER" id="PTHR30329:SF21">
    <property type="entry name" value="LIPOPROTEIN YIAD-RELATED"/>
    <property type="match status" value="1"/>
</dbReference>
<feature type="domain" description="OmpA-like" evidence="6">
    <location>
        <begin position="595"/>
        <end position="711"/>
    </location>
</feature>
<dbReference type="InterPro" id="IPR050330">
    <property type="entry name" value="Bact_OuterMem_StrucFunc"/>
</dbReference>
<sequence>MKPNQLNLITIWTIGLMLFSFWASAQIPDTLRTHSDTINFFRSTAQPIPELNSDKVEYAPSISADGRTMIFESNRQGKYELFDSRLVNGSWTEPRPIDAINNFGDSTDLIGGPSITFDGNTLFFFASFRGGHGSEDIYYSVRDGESWTEPKNIGEPINSAGYEGFPSISADGKTMYFVRQKFEPLRDKELAKAWENKACFSLYMTKKQPDGSWGIPELLPYPINQDCEKAPRIMADNRTLIFASNRLGGRGNFDLYQTQLTDIGDWKYPVALEYVNTPVADQFSSISAQGDLLYYVYDASEIYSVQIPPHLRQFKNIIIQGYITDGNTGDGIAAEIVVSDAFTSGELMTINNNPNDGRYTVVLAVGGNYNIEVKKNGYTSQSLFYDLSNENEYKEIDQDIQLYNAASLNLNIYDGDLFEPIQANIKVKEQGASDFLMDIENTADGRITLDLPLGKLYEIIVDKEHFDSEFFTLDVSGLVVYPEFIRDVEMLPHKRDLQINVADLVNNGKIRSRVRIRNRNRDEVIDVEGNETVALRVGDRYEIEATSDQGYAFNSTVIDVNPDETIISSGDGTTGGVSVSTGDAMPSLEMKLQPLLAGANLTLKDILFESNSDQLNEISYDELQRVIDLMKQNAGMKVEIAAHTDDVGSAAYNAALSNRRAQSVVKFLIENKIPEERFVARGYGESQPIVPNDSDENKAKNRRVVLKILEI</sequence>
<dbReference type="Pfam" id="PF00691">
    <property type="entry name" value="OmpA"/>
    <property type="match status" value="1"/>
</dbReference>
<dbReference type="InterPro" id="IPR006665">
    <property type="entry name" value="OmpA-like"/>
</dbReference>
<evidence type="ECO:0000313" key="7">
    <source>
        <dbReference type="EMBL" id="REE00525.1"/>
    </source>
</evidence>
<keyword evidence="5" id="KW-0732">Signal</keyword>
<comment type="caution">
    <text evidence="7">The sequence shown here is derived from an EMBL/GenBank/DDBJ whole genome shotgun (WGS) entry which is preliminary data.</text>
</comment>
<evidence type="ECO:0000256" key="4">
    <source>
        <dbReference type="PROSITE-ProRule" id="PRU00473"/>
    </source>
</evidence>
<keyword evidence="2 4" id="KW-0472">Membrane</keyword>
<dbReference type="PROSITE" id="PS51123">
    <property type="entry name" value="OMPA_2"/>
    <property type="match status" value="1"/>
</dbReference>
<dbReference type="InterPro" id="IPR006664">
    <property type="entry name" value="OMP_bac"/>
</dbReference>
<dbReference type="GO" id="GO:0009279">
    <property type="term" value="C:cell outer membrane"/>
    <property type="evidence" value="ECO:0007669"/>
    <property type="project" value="UniProtKB-SubCell"/>
</dbReference>
<protein>
    <submittedName>
        <fullName evidence="7">WD40 repeat protein</fullName>
    </submittedName>
</protein>
<keyword evidence="3" id="KW-0998">Cell outer membrane</keyword>
<dbReference type="OrthoDB" id="911314at2"/>
<dbReference type="InterPro" id="IPR036737">
    <property type="entry name" value="OmpA-like_sf"/>
</dbReference>
<dbReference type="Proteomes" id="UP000256779">
    <property type="component" value="Unassembled WGS sequence"/>
</dbReference>
<dbReference type="Gene3D" id="2.120.10.30">
    <property type="entry name" value="TolB, C-terminal domain"/>
    <property type="match status" value="1"/>
</dbReference>
<dbReference type="PANTHER" id="PTHR30329">
    <property type="entry name" value="STATOR ELEMENT OF FLAGELLAR MOTOR COMPLEX"/>
    <property type="match status" value="1"/>
</dbReference>
<dbReference type="PRINTS" id="PR01021">
    <property type="entry name" value="OMPADOMAIN"/>
</dbReference>
<evidence type="ECO:0000256" key="2">
    <source>
        <dbReference type="ARBA" id="ARBA00023136"/>
    </source>
</evidence>
<evidence type="ECO:0000256" key="5">
    <source>
        <dbReference type="SAM" id="SignalP"/>
    </source>
</evidence>
<dbReference type="Gene3D" id="3.30.1330.60">
    <property type="entry name" value="OmpA-like domain"/>
    <property type="match status" value="1"/>
</dbReference>
<keyword evidence="8" id="KW-1185">Reference proteome</keyword>
<evidence type="ECO:0000256" key="3">
    <source>
        <dbReference type="ARBA" id="ARBA00023237"/>
    </source>
</evidence>
<accession>A0A3D9L4H4</accession>
<evidence type="ECO:0000256" key="1">
    <source>
        <dbReference type="ARBA" id="ARBA00004442"/>
    </source>
</evidence>
<feature type="signal peptide" evidence="5">
    <location>
        <begin position="1"/>
        <end position="25"/>
    </location>
</feature>